<reference evidence="3" key="1">
    <citation type="journal article" date="2013" name="Science">
        <title>The Amborella genome and the evolution of flowering plants.</title>
        <authorList>
            <consortium name="Amborella Genome Project"/>
        </authorList>
    </citation>
    <scope>NUCLEOTIDE SEQUENCE [LARGE SCALE GENOMIC DNA]</scope>
</reference>
<organism evidence="2 3">
    <name type="scientific">Amborella trichopoda</name>
    <dbReference type="NCBI Taxonomy" id="13333"/>
    <lineage>
        <taxon>Eukaryota</taxon>
        <taxon>Viridiplantae</taxon>
        <taxon>Streptophyta</taxon>
        <taxon>Embryophyta</taxon>
        <taxon>Tracheophyta</taxon>
        <taxon>Spermatophyta</taxon>
        <taxon>Magnoliopsida</taxon>
        <taxon>Amborellales</taxon>
        <taxon>Amborellaceae</taxon>
        <taxon>Amborella</taxon>
    </lineage>
</organism>
<evidence type="ECO:0000313" key="2">
    <source>
        <dbReference type="EMBL" id="ERN02288.1"/>
    </source>
</evidence>
<protein>
    <submittedName>
        <fullName evidence="2">Uncharacterized protein</fullName>
    </submittedName>
</protein>
<dbReference type="HOGENOM" id="CLU_941197_0_0_1"/>
<dbReference type="Gramene" id="ERN02288">
    <property type="protein sequence ID" value="ERN02288"/>
    <property type="gene ID" value="AMTR_s00084p00070740"/>
</dbReference>
<accession>W1P301</accession>
<gene>
    <name evidence="2" type="ORF">AMTR_s00084p00070740</name>
</gene>
<dbReference type="Proteomes" id="UP000017836">
    <property type="component" value="Unassembled WGS sequence"/>
</dbReference>
<feature type="region of interest" description="Disordered" evidence="1">
    <location>
        <begin position="177"/>
        <end position="288"/>
    </location>
</feature>
<feature type="compositionally biased region" description="Basic and acidic residues" evidence="1">
    <location>
        <begin position="268"/>
        <end position="280"/>
    </location>
</feature>
<feature type="compositionally biased region" description="Basic and acidic residues" evidence="1">
    <location>
        <begin position="221"/>
        <end position="237"/>
    </location>
</feature>
<keyword evidence="3" id="KW-1185">Reference proteome</keyword>
<name>W1P301_AMBTC</name>
<dbReference type="AlphaFoldDB" id="W1P301"/>
<evidence type="ECO:0000313" key="3">
    <source>
        <dbReference type="Proteomes" id="UP000017836"/>
    </source>
</evidence>
<evidence type="ECO:0000256" key="1">
    <source>
        <dbReference type="SAM" id="MobiDB-lite"/>
    </source>
</evidence>
<sequence length="296" mass="31781">MVATGGFSARFADIKFQDDREPIRLLLVAATKDHHPCLRAGTRIEALQGHAARQAASMLGSLSDMLGSKSRLAVKRRAQQWVAHGSELHTVVRSAVSCDRQSQSTVAPPQKRKNTRPSVVPGRAINAPSPATAESQDDSVNTSEPLIIPSDREMTPNPGVASLVQEVGPVTIESMHELTLVPSSPRRMSSDSNPCPEERTPSELGEASEATSEELGVTEASEAHKAAVGDEFTRIVGEEESVPFEQLEAIVPNNRGEDVGNDGSNTSQREEPDTDERLEQPEVATPDEVIEALVLG</sequence>
<proteinExistence type="predicted"/>
<feature type="region of interest" description="Disordered" evidence="1">
    <location>
        <begin position="100"/>
        <end position="158"/>
    </location>
</feature>
<dbReference type="EMBL" id="KI394648">
    <property type="protein sequence ID" value="ERN02288.1"/>
    <property type="molecule type" value="Genomic_DNA"/>
</dbReference>
<feature type="compositionally biased region" description="Polar residues" evidence="1">
    <location>
        <begin position="132"/>
        <end position="144"/>
    </location>
</feature>